<feature type="compositionally biased region" description="Low complexity" evidence="1">
    <location>
        <begin position="50"/>
        <end position="70"/>
    </location>
</feature>
<organism evidence="2 3">
    <name type="scientific">Prunus armeniaca</name>
    <name type="common">Apricot</name>
    <name type="synonym">Armeniaca vulgaris</name>
    <dbReference type="NCBI Taxonomy" id="36596"/>
    <lineage>
        <taxon>Eukaryota</taxon>
        <taxon>Viridiplantae</taxon>
        <taxon>Streptophyta</taxon>
        <taxon>Embryophyta</taxon>
        <taxon>Tracheophyta</taxon>
        <taxon>Spermatophyta</taxon>
        <taxon>Magnoliopsida</taxon>
        <taxon>eudicotyledons</taxon>
        <taxon>Gunneridae</taxon>
        <taxon>Pentapetalae</taxon>
        <taxon>rosids</taxon>
        <taxon>fabids</taxon>
        <taxon>Rosales</taxon>
        <taxon>Rosaceae</taxon>
        <taxon>Amygdaloideae</taxon>
        <taxon>Amygdaleae</taxon>
        <taxon>Prunus</taxon>
    </lineage>
</organism>
<name>A0A6J5UFJ0_PRUAR</name>
<evidence type="ECO:0000313" key="3">
    <source>
        <dbReference type="Proteomes" id="UP000507222"/>
    </source>
</evidence>
<accession>A0A6J5UFJ0</accession>
<dbReference type="Proteomes" id="UP000507222">
    <property type="component" value="Unassembled WGS sequence"/>
</dbReference>
<feature type="region of interest" description="Disordered" evidence="1">
    <location>
        <begin position="32"/>
        <end position="101"/>
    </location>
</feature>
<dbReference type="PANTHER" id="PTHR33499">
    <property type="entry name" value="OS12G0282400 PROTEIN-RELATED"/>
    <property type="match status" value="1"/>
</dbReference>
<feature type="compositionally biased region" description="Basic and acidic residues" evidence="1">
    <location>
        <begin position="252"/>
        <end position="265"/>
    </location>
</feature>
<dbReference type="PANTHER" id="PTHR33499:SF11">
    <property type="entry name" value="NO APICAL MERISTEM-ASSOCIATED C-TERMINAL DOMAIN-CONTAINING PROTEIN"/>
    <property type="match status" value="1"/>
</dbReference>
<sequence>MNNSFISSTFVTRINVIIAKCRMTLTRAATLSNNNNKKKTSTLLPPQPLEQPCQLPQQQSTQPQQGTSSASGGGSHQQDEGTHTQTSSQRKNTRGRTVGAGTCDVVKKRKSLIPIRMDPSQKLVATIEAQKLFVSEIGLITRNKAPLNVLGMKKVSLEMKKDMALGLQFMFDVDLTDPDIWKFINDHMHSTYKEWKAKLHRHYKQYASDPALARETPPPEKIFGTRRTLEEWHYLVDTLYTNEQYQKRCKTNAENRKKKEFDHTGGSRPFLKHMEAAREKGENPTYISNWNNMHMLKGKSMWINEAAEIKGKKMNEEYEKAKQQVAESSGTPLDQVSLPIPQQLEIMTGELGVAKGKRIRGLGSSLRVESLHSCGFASSCATEQKVEELQSTVGELKGTVSELQGTVGKLLDVIEWMRTHDGPLPSHLFVPSQHVGDSPCHDDQGNSGGSRNVYEDLDDIGNSH</sequence>
<evidence type="ECO:0008006" key="4">
    <source>
        <dbReference type="Google" id="ProtNLM"/>
    </source>
</evidence>
<dbReference type="EMBL" id="CAEKDK010000003">
    <property type="protein sequence ID" value="CAB4272988.1"/>
    <property type="molecule type" value="Genomic_DNA"/>
</dbReference>
<feature type="region of interest" description="Disordered" evidence="1">
    <location>
        <begin position="252"/>
        <end position="271"/>
    </location>
</feature>
<dbReference type="InterPro" id="IPR004252">
    <property type="entry name" value="Probable_transposase_24"/>
</dbReference>
<feature type="region of interest" description="Disordered" evidence="1">
    <location>
        <begin position="431"/>
        <end position="464"/>
    </location>
</feature>
<proteinExistence type="predicted"/>
<evidence type="ECO:0000256" key="1">
    <source>
        <dbReference type="SAM" id="MobiDB-lite"/>
    </source>
</evidence>
<reference evidence="2 3" key="1">
    <citation type="submission" date="2020-05" db="EMBL/GenBank/DDBJ databases">
        <authorList>
            <person name="Campoy J."/>
            <person name="Schneeberger K."/>
            <person name="Spophaly S."/>
        </authorList>
    </citation>
    <scope>NUCLEOTIDE SEQUENCE [LARGE SCALE GENOMIC DNA]</scope>
    <source>
        <strain evidence="2">PruArmRojPasFocal</strain>
    </source>
</reference>
<protein>
    <recommendedName>
        <fullName evidence="4">Transposase, Ptta/En/Spm, plant</fullName>
    </recommendedName>
</protein>
<evidence type="ECO:0000313" key="2">
    <source>
        <dbReference type="EMBL" id="CAB4272988.1"/>
    </source>
</evidence>
<gene>
    <name evidence="2" type="ORF">CURHAP_LOCUS19953</name>
</gene>
<feature type="compositionally biased region" description="Acidic residues" evidence="1">
    <location>
        <begin position="455"/>
        <end position="464"/>
    </location>
</feature>
<dbReference type="Pfam" id="PF03004">
    <property type="entry name" value="Transposase_24"/>
    <property type="match status" value="1"/>
</dbReference>
<dbReference type="AlphaFoldDB" id="A0A6J5UFJ0"/>